<comment type="similarity">
    <text evidence="1 3">Belongs to the TPP enzyme family.</text>
</comment>
<evidence type="ECO:0000259" key="4">
    <source>
        <dbReference type="Pfam" id="PF00205"/>
    </source>
</evidence>
<dbReference type="EMBL" id="MFDF01000009">
    <property type="protein sequence ID" value="OGE35704.1"/>
    <property type="molecule type" value="Genomic_DNA"/>
</dbReference>
<dbReference type="PANTHER" id="PTHR18968">
    <property type="entry name" value="THIAMINE PYROPHOSPHATE ENZYMES"/>
    <property type="match status" value="1"/>
</dbReference>
<dbReference type="GO" id="GO:0000287">
    <property type="term" value="F:magnesium ion binding"/>
    <property type="evidence" value="ECO:0007669"/>
    <property type="project" value="InterPro"/>
</dbReference>
<feature type="domain" description="Thiamine pyrophosphate enzyme N-terminal TPP-binding" evidence="6">
    <location>
        <begin position="3"/>
        <end position="104"/>
    </location>
</feature>
<comment type="caution">
    <text evidence="7">The sequence shown here is derived from an EMBL/GenBank/DDBJ whole genome shotgun (WGS) entry which is preliminary data.</text>
</comment>
<dbReference type="Gene3D" id="3.40.50.970">
    <property type="match status" value="2"/>
</dbReference>
<dbReference type="CDD" id="cd00568">
    <property type="entry name" value="TPP_enzymes"/>
    <property type="match status" value="1"/>
</dbReference>
<feature type="domain" description="Thiamine pyrophosphate enzyme TPP-binding" evidence="5">
    <location>
        <begin position="402"/>
        <end position="553"/>
    </location>
</feature>
<dbReference type="SUPFAM" id="SSF52467">
    <property type="entry name" value="DHS-like NAD/FAD-binding domain"/>
    <property type="match status" value="1"/>
</dbReference>
<protein>
    <recommendedName>
        <fullName evidence="9">Acetolactate synthase</fullName>
    </recommendedName>
</protein>
<dbReference type="InterPro" id="IPR029035">
    <property type="entry name" value="DHS-like_NAD/FAD-binding_dom"/>
</dbReference>
<dbReference type="InterPro" id="IPR012001">
    <property type="entry name" value="Thiamin_PyroP_enz_TPP-bd_dom"/>
</dbReference>
<evidence type="ECO:0000313" key="7">
    <source>
        <dbReference type="EMBL" id="OGE35704.1"/>
    </source>
</evidence>
<dbReference type="GO" id="GO:0030976">
    <property type="term" value="F:thiamine pyrophosphate binding"/>
    <property type="evidence" value="ECO:0007669"/>
    <property type="project" value="InterPro"/>
</dbReference>
<dbReference type="Pfam" id="PF02775">
    <property type="entry name" value="TPP_enzyme_C"/>
    <property type="match status" value="1"/>
</dbReference>
<name>A0A1F5K4H5_9BACT</name>
<keyword evidence="2 3" id="KW-0786">Thiamine pyrophosphate</keyword>
<dbReference type="GO" id="GO:0005948">
    <property type="term" value="C:acetolactate synthase complex"/>
    <property type="evidence" value="ECO:0007669"/>
    <property type="project" value="TreeGrafter"/>
</dbReference>
<dbReference type="Pfam" id="PF00205">
    <property type="entry name" value="TPP_enzyme_M"/>
    <property type="match status" value="1"/>
</dbReference>
<dbReference type="InterPro" id="IPR011766">
    <property type="entry name" value="TPP_enzyme_TPP-bd"/>
</dbReference>
<dbReference type="InterPro" id="IPR045229">
    <property type="entry name" value="TPP_enz"/>
</dbReference>
<dbReference type="Gene3D" id="3.40.50.1220">
    <property type="entry name" value="TPP-binding domain"/>
    <property type="match status" value="1"/>
</dbReference>
<evidence type="ECO:0000256" key="1">
    <source>
        <dbReference type="ARBA" id="ARBA00007812"/>
    </source>
</evidence>
<dbReference type="PANTHER" id="PTHR18968:SF142">
    <property type="entry name" value="ACETOLACTATE SYNTHASE"/>
    <property type="match status" value="1"/>
</dbReference>
<evidence type="ECO:0000313" key="8">
    <source>
        <dbReference type="Proteomes" id="UP000179051"/>
    </source>
</evidence>
<evidence type="ECO:0000256" key="3">
    <source>
        <dbReference type="RuleBase" id="RU362132"/>
    </source>
</evidence>
<reference evidence="7 8" key="1">
    <citation type="journal article" date="2016" name="Nat. Commun.">
        <title>Thousands of microbial genomes shed light on interconnected biogeochemical processes in an aquifer system.</title>
        <authorList>
            <person name="Anantharaman K."/>
            <person name="Brown C.T."/>
            <person name="Hug L.A."/>
            <person name="Sharon I."/>
            <person name="Castelle C.J."/>
            <person name="Probst A.J."/>
            <person name="Thomas B.C."/>
            <person name="Singh A."/>
            <person name="Wilkins M.J."/>
            <person name="Karaoz U."/>
            <person name="Brodie E.L."/>
            <person name="Williams K.H."/>
            <person name="Hubbard S.S."/>
            <person name="Banfield J.F."/>
        </authorList>
    </citation>
    <scope>NUCLEOTIDE SEQUENCE [LARGE SCALE GENOMIC DNA]</scope>
</reference>
<dbReference type="InterPro" id="IPR012000">
    <property type="entry name" value="Thiamin_PyroP_enz_cen_dom"/>
</dbReference>
<dbReference type="SUPFAM" id="SSF52518">
    <property type="entry name" value="Thiamin diphosphate-binding fold (THDP-binding)"/>
    <property type="match status" value="2"/>
</dbReference>
<dbReference type="GO" id="GO:0050660">
    <property type="term" value="F:flavin adenine dinucleotide binding"/>
    <property type="evidence" value="ECO:0007669"/>
    <property type="project" value="TreeGrafter"/>
</dbReference>
<dbReference type="FunFam" id="3.40.50.970:FF:000007">
    <property type="entry name" value="Acetolactate synthase"/>
    <property type="match status" value="1"/>
</dbReference>
<dbReference type="InterPro" id="IPR029061">
    <property type="entry name" value="THDP-binding"/>
</dbReference>
<evidence type="ECO:0000259" key="5">
    <source>
        <dbReference type="Pfam" id="PF02775"/>
    </source>
</evidence>
<sequence>MIRVADLVISYIYSIGTEYIFTVTGGSAMFLNDAIALNEKIKYICNQHEQASVMAADTYSRISGNLGVAVVTSGPGATNTLTGVVGAWQDSIPLMVISGQSKRLQTVFNSNIIGLRQFGFLEVNIIPIIESVTKYSSFVNNPNKILYHLEKAVFLAKSGRPGPVWLDIPLDVQGALIDERKLIGFDSSKLERTNQNKPTRTEISTVIKLLKSSRKPVIIAGGGIRLSGAIDDFKKLISFLKIPVVLSTMGGDIIEDSNPFFVGKAGMRGERAANMAIQNSDLILCIGTRLGIPIIGYKFDKFAPDAKKIVIDIDKAEHEKKTIKIDQLVLSDAKNFIQALFSAAKKTRFNFKDDWLEKCKELRNKYPVYLNQYSKSKGPVNMYFAVDRISRNLGFDDIIVTDAGYSYYIVRQAIKIKNGQRLLIPGATGAMGFSIPASIGACIGSNLNRVICITGDGSLQINIQELQTIRHHRLPIKIFVISNKGYVSIRNTQQIYFGNRLIGESKKTGLSLPDISKIAYTYGIKYCEAKNNDELIKIIPKVLNSKGSVICEIACLTNQNIIPTVSSKRLADGTMVSAAIDDMYPFLSKKEIAKIKTDLS</sequence>
<proteinExistence type="inferred from homology"/>
<accession>A0A1F5K4H5</accession>
<evidence type="ECO:0008006" key="9">
    <source>
        <dbReference type="Google" id="ProtNLM"/>
    </source>
</evidence>
<dbReference type="AlphaFoldDB" id="A0A1F5K4H5"/>
<gene>
    <name evidence="7" type="ORF">A3E66_04995</name>
</gene>
<dbReference type="GO" id="GO:0009097">
    <property type="term" value="P:isoleucine biosynthetic process"/>
    <property type="evidence" value="ECO:0007669"/>
    <property type="project" value="TreeGrafter"/>
</dbReference>
<evidence type="ECO:0000259" key="6">
    <source>
        <dbReference type="Pfam" id="PF02776"/>
    </source>
</evidence>
<dbReference type="GO" id="GO:0003984">
    <property type="term" value="F:acetolactate synthase activity"/>
    <property type="evidence" value="ECO:0007669"/>
    <property type="project" value="TreeGrafter"/>
</dbReference>
<dbReference type="CDD" id="cd07035">
    <property type="entry name" value="TPP_PYR_POX_like"/>
    <property type="match status" value="1"/>
</dbReference>
<feature type="domain" description="Thiamine pyrophosphate enzyme central" evidence="4">
    <location>
        <begin position="203"/>
        <end position="340"/>
    </location>
</feature>
<dbReference type="Pfam" id="PF02776">
    <property type="entry name" value="TPP_enzyme_N"/>
    <property type="match status" value="1"/>
</dbReference>
<dbReference type="Proteomes" id="UP000179051">
    <property type="component" value="Unassembled WGS sequence"/>
</dbReference>
<dbReference type="GO" id="GO:0009099">
    <property type="term" value="P:L-valine biosynthetic process"/>
    <property type="evidence" value="ECO:0007669"/>
    <property type="project" value="TreeGrafter"/>
</dbReference>
<evidence type="ECO:0000256" key="2">
    <source>
        <dbReference type="ARBA" id="ARBA00023052"/>
    </source>
</evidence>
<organism evidence="7 8">
    <name type="scientific">Candidatus Daviesbacteria bacterium RIFCSPHIGHO2_12_FULL_37_16</name>
    <dbReference type="NCBI Taxonomy" id="1797778"/>
    <lineage>
        <taxon>Bacteria</taxon>
        <taxon>Candidatus Daviesiibacteriota</taxon>
    </lineage>
</organism>